<gene>
    <name evidence="2" type="ORF">ACFPJ6_02800</name>
</gene>
<proteinExistence type="predicted"/>
<evidence type="ECO:0000313" key="2">
    <source>
        <dbReference type="EMBL" id="MFC5379711.1"/>
    </source>
</evidence>
<name>A0ABW0GKT7_9MICO</name>
<feature type="transmembrane region" description="Helical" evidence="1">
    <location>
        <begin position="75"/>
        <end position="97"/>
    </location>
</feature>
<dbReference type="Proteomes" id="UP001596122">
    <property type="component" value="Unassembled WGS sequence"/>
</dbReference>
<protein>
    <recommendedName>
        <fullName evidence="4">Integral membrane protein</fullName>
    </recommendedName>
</protein>
<accession>A0ABW0GKT7</accession>
<dbReference type="EMBL" id="JBHSLD010000004">
    <property type="protein sequence ID" value="MFC5379711.1"/>
    <property type="molecule type" value="Genomic_DNA"/>
</dbReference>
<keyword evidence="1" id="KW-1133">Transmembrane helix</keyword>
<reference evidence="3" key="1">
    <citation type="journal article" date="2019" name="Int. J. Syst. Evol. Microbiol.">
        <title>The Global Catalogue of Microorganisms (GCM) 10K type strain sequencing project: providing services to taxonomists for standard genome sequencing and annotation.</title>
        <authorList>
            <consortium name="The Broad Institute Genomics Platform"/>
            <consortium name="The Broad Institute Genome Sequencing Center for Infectious Disease"/>
            <person name="Wu L."/>
            <person name="Ma J."/>
        </authorList>
    </citation>
    <scope>NUCLEOTIDE SEQUENCE [LARGE SCALE GENOMIC DNA]</scope>
    <source>
        <strain evidence="3">CCUG 43114</strain>
    </source>
</reference>
<sequence length="136" mass="14442">MSSGARRARPTRSGPGRLLVAVYAVLAVGATSRSVYQVLVKFDEAPIAYVLSAVAALVYVVATVALAVDRPAARRVAWVAVGTEAVGVVVVGTVSLARPALFPEPTVWSDFGLGYLLIPLVLPFLGLWWLRRTGRP</sequence>
<evidence type="ECO:0000313" key="3">
    <source>
        <dbReference type="Proteomes" id="UP001596122"/>
    </source>
</evidence>
<feature type="transmembrane region" description="Helical" evidence="1">
    <location>
        <begin position="47"/>
        <end position="68"/>
    </location>
</feature>
<keyword evidence="1" id="KW-0472">Membrane</keyword>
<keyword evidence="3" id="KW-1185">Reference proteome</keyword>
<feature type="transmembrane region" description="Helical" evidence="1">
    <location>
        <begin position="112"/>
        <end position="130"/>
    </location>
</feature>
<dbReference type="RefSeq" id="WP_340268939.1">
    <property type="nucleotide sequence ID" value="NZ_JBBEOG010000003.1"/>
</dbReference>
<comment type="caution">
    <text evidence="2">The sequence shown here is derived from an EMBL/GenBank/DDBJ whole genome shotgun (WGS) entry which is preliminary data.</text>
</comment>
<organism evidence="2 3">
    <name type="scientific">Aquipuribacter nitratireducens</name>
    <dbReference type="NCBI Taxonomy" id="650104"/>
    <lineage>
        <taxon>Bacteria</taxon>
        <taxon>Bacillati</taxon>
        <taxon>Actinomycetota</taxon>
        <taxon>Actinomycetes</taxon>
        <taxon>Micrococcales</taxon>
        <taxon>Intrasporangiaceae</taxon>
        <taxon>Aquipuribacter</taxon>
    </lineage>
</organism>
<evidence type="ECO:0000256" key="1">
    <source>
        <dbReference type="SAM" id="Phobius"/>
    </source>
</evidence>
<evidence type="ECO:0008006" key="4">
    <source>
        <dbReference type="Google" id="ProtNLM"/>
    </source>
</evidence>
<keyword evidence="1" id="KW-0812">Transmembrane</keyword>